<organism evidence="1 2">
    <name type="scientific">Candidatus Jettenia ecosi</name>
    <dbReference type="NCBI Taxonomy" id="2494326"/>
    <lineage>
        <taxon>Bacteria</taxon>
        <taxon>Pseudomonadati</taxon>
        <taxon>Planctomycetota</taxon>
        <taxon>Candidatus Brocadiia</taxon>
        <taxon>Candidatus Brocadiales</taxon>
        <taxon>Candidatus Brocadiaceae</taxon>
        <taxon>Candidatus Jettenia</taxon>
    </lineage>
</organism>
<dbReference type="AlphaFoldDB" id="A0A533QB04"/>
<comment type="caution">
    <text evidence="1">The sequence shown here is derived from an EMBL/GenBank/DDBJ whole genome shotgun (WGS) entry which is preliminary data.</text>
</comment>
<proteinExistence type="predicted"/>
<accession>A0A533QB04</accession>
<gene>
    <name evidence="1" type="ORF">JETT_1837</name>
</gene>
<protein>
    <submittedName>
        <fullName evidence="1">Uncharacterized protein</fullName>
    </submittedName>
</protein>
<dbReference type="Proteomes" id="UP000319783">
    <property type="component" value="Unassembled WGS sequence"/>
</dbReference>
<reference evidence="1 2" key="1">
    <citation type="submission" date="2019-04" db="EMBL/GenBank/DDBJ databases">
        <title>Genome of a novel bacterium Candidatus Jettenia ecosi reconstructed from metagenome of an anammox bioreactor.</title>
        <authorList>
            <person name="Mardanov A.V."/>
            <person name="Beletsky A.V."/>
            <person name="Ravin N.V."/>
            <person name="Botchkova E.A."/>
            <person name="Litti Y.V."/>
            <person name="Nozhevnikova A.N."/>
        </authorList>
    </citation>
    <scope>NUCLEOTIDE SEQUENCE [LARGE SCALE GENOMIC DNA]</scope>
    <source>
        <strain evidence="1">J2</strain>
    </source>
</reference>
<dbReference type="EMBL" id="SULG01000033">
    <property type="protein sequence ID" value="TLD41896.1"/>
    <property type="molecule type" value="Genomic_DNA"/>
</dbReference>
<sequence length="64" mass="7274">MESKYITKEKVLFMPGIYPFGGFASFNPPYSLFLPYAGFPIKAFENGRKNHRRLCAVIQNTVGL</sequence>
<evidence type="ECO:0000313" key="2">
    <source>
        <dbReference type="Proteomes" id="UP000319783"/>
    </source>
</evidence>
<evidence type="ECO:0000313" key="1">
    <source>
        <dbReference type="EMBL" id="TLD41896.1"/>
    </source>
</evidence>
<name>A0A533QB04_9BACT</name>